<evidence type="ECO:0000256" key="2">
    <source>
        <dbReference type="ARBA" id="ARBA00011085"/>
    </source>
</evidence>
<comment type="similarity">
    <text evidence="2">Belongs to the G-protein coupled receptor 4 family.</text>
</comment>
<keyword evidence="5 11" id="KW-1133">Transmembrane helix</keyword>
<keyword evidence="4 11" id="KW-0812">Transmembrane</keyword>
<evidence type="ECO:0000256" key="9">
    <source>
        <dbReference type="ARBA" id="ARBA00023224"/>
    </source>
</evidence>
<reference evidence="12 13" key="1">
    <citation type="journal article" date="2012" name="BMC Genomics">
        <title>Comparative genomics of the white-rot fungi, Phanerochaete carnosa and P. chrysosporium, to elucidate the genetic basis of the distinct wood types they colonize.</title>
        <authorList>
            <person name="Suzuki H."/>
            <person name="MacDonald J."/>
            <person name="Syed K."/>
            <person name="Salamov A."/>
            <person name="Hori C."/>
            <person name="Aerts A."/>
            <person name="Henrissat B."/>
            <person name="Wiebenga A."/>
            <person name="vanKuyk P.A."/>
            <person name="Barry K."/>
            <person name="Lindquist E."/>
            <person name="LaButti K."/>
            <person name="Lapidus A."/>
            <person name="Lucas S."/>
            <person name="Coutinho P."/>
            <person name="Gong Y."/>
            <person name="Samejima M."/>
            <person name="Mahadevan R."/>
            <person name="Abou-Zaid M."/>
            <person name="de Vries R.P."/>
            <person name="Igarashi K."/>
            <person name="Yadav J.S."/>
            <person name="Grigoriev I.V."/>
            <person name="Master E.R."/>
        </authorList>
    </citation>
    <scope>NUCLEOTIDE SEQUENCE [LARGE SCALE GENOMIC DNA]</scope>
    <source>
        <strain evidence="12 13">HHB-10118-sp</strain>
    </source>
</reference>
<dbReference type="FunCoup" id="K5W1S2">
    <property type="interactions" value="91"/>
</dbReference>
<dbReference type="PRINTS" id="PR00899">
    <property type="entry name" value="GPCRSTE3"/>
</dbReference>
<evidence type="ECO:0000256" key="11">
    <source>
        <dbReference type="SAM" id="Phobius"/>
    </source>
</evidence>
<dbReference type="InParanoid" id="K5W1S2"/>
<evidence type="ECO:0000313" key="12">
    <source>
        <dbReference type="EMBL" id="EKM52809.1"/>
    </source>
</evidence>
<gene>
    <name evidence="12" type="ORF">PHACADRAFT_261451</name>
</gene>
<dbReference type="InterPro" id="IPR001499">
    <property type="entry name" value="GPCR_STE3"/>
</dbReference>
<feature type="region of interest" description="Disordered" evidence="10">
    <location>
        <begin position="392"/>
        <end position="469"/>
    </location>
</feature>
<feature type="transmembrane region" description="Helical" evidence="11">
    <location>
        <begin position="38"/>
        <end position="59"/>
    </location>
</feature>
<keyword evidence="8" id="KW-0675">Receptor</keyword>
<dbReference type="Pfam" id="PF02076">
    <property type="entry name" value="STE3"/>
    <property type="match status" value="1"/>
</dbReference>
<sequence>MGLPWSVQQAIYTAFCGLGFILSYIPLYWHLEAWNMGAVLWVFWSGTGCLIYFVNGIIWHDNTIDCAPVWCDIVTRFMQAQPIGTTIASALINHRLYKLTKLSVTHTTAADKRRMGIIDLSIGLGIPAIFMGTYWFVQGHRFDIFEGVGCAQDSPLTYVWIFTYGIWPTIITTISACFGVMTILAFMRHRKEIDILVSEKHRSLTSYRYFRLMVFASVDVLFLLPLTIFLLFEVVTTQDLYPWNGLADLHFDFSNVLQIPADSWRARQGTINQVLTAPGTAIGSSLVFFAFFGMAKEARVHYRKAFNALRRKCGALCARPRFVGEKLPSTPEPPRAGGGGISHLSMPSFVQRIPTALGLHKKRSGSLSSVFSISVTVEDLTVSDVELGAARPPAAARKPTRQVYDNEDVPTSELDDGYGAPMLSRPPGLVPVRHDSLPMTPDSRLQRPPSHSFHGPRSVTSTMNTLDAL</sequence>
<dbReference type="STRING" id="650164.K5W1S2"/>
<comment type="subcellular location">
    <subcellularLocation>
        <location evidence="1">Membrane</location>
        <topology evidence="1">Multi-pass membrane protein</topology>
    </subcellularLocation>
</comment>
<keyword evidence="7 11" id="KW-0472">Membrane</keyword>
<keyword evidence="3" id="KW-0589">Pheromone response</keyword>
<dbReference type="Proteomes" id="UP000008370">
    <property type="component" value="Unassembled WGS sequence"/>
</dbReference>
<keyword evidence="6" id="KW-0297">G-protein coupled receptor</keyword>
<keyword evidence="9" id="KW-0807">Transducer</keyword>
<dbReference type="GeneID" id="18917993"/>
<dbReference type="OrthoDB" id="2874149at2759"/>
<feature type="compositionally biased region" description="Acidic residues" evidence="10">
    <location>
        <begin position="405"/>
        <end position="416"/>
    </location>
</feature>
<dbReference type="GO" id="GO:0004932">
    <property type="term" value="F:mating-type factor pheromone receptor activity"/>
    <property type="evidence" value="ECO:0007669"/>
    <property type="project" value="InterPro"/>
</dbReference>
<feature type="transmembrane region" description="Helical" evidence="11">
    <location>
        <begin position="274"/>
        <end position="295"/>
    </location>
</feature>
<evidence type="ECO:0000256" key="5">
    <source>
        <dbReference type="ARBA" id="ARBA00022989"/>
    </source>
</evidence>
<feature type="transmembrane region" description="Helical" evidence="11">
    <location>
        <begin position="208"/>
        <end position="232"/>
    </location>
</feature>
<evidence type="ECO:0008006" key="14">
    <source>
        <dbReference type="Google" id="ProtNLM"/>
    </source>
</evidence>
<feature type="transmembrane region" description="Helical" evidence="11">
    <location>
        <begin position="117"/>
        <end position="137"/>
    </location>
</feature>
<dbReference type="PANTHER" id="PTHR28097:SF1">
    <property type="entry name" value="PHEROMONE A FACTOR RECEPTOR"/>
    <property type="match status" value="1"/>
</dbReference>
<evidence type="ECO:0000256" key="7">
    <source>
        <dbReference type="ARBA" id="ARBA00023136"/>
    </source>
</evidence>
<feature type="transmembrane region" description="Helical" evidence="11">
    <location>
        <begin position="157"/>
        <end position="187"/>
    </location>
</feature>
<evidence type="ECO:0000256" key="1">
    <source>
        <dbReference type="ARBA" id="ARBA00004141"/>
    </source>
</evidence>
<dbReference type="CDD" id="cd14966">
    <property type="entry name" value="7tmD_STE3"/>
    <property type="match status" value="1"/>
</dbReference>
<dbReference type="PANTHER" id="PTHR28097">
    <property type="entry name" value="PHEROMONE A FACTOR RECEPTOR"/>
    <property type="match status" value="1"/>
</dbReference>
<feature type="compositionally biased region" description="Polar residues" evidence="10">
    <location>
        <begin position="458"/>
        <end position="469"/>
    </location>
</feature>
<feature type="transmembrane region" description="Helical" evidence="11">
    <location>
        <begin position="12"/>
        <end position="31"/>
    </location>
</feature>
<name>K5W1S2_PHACS</name>
<proteinExistence type="inferred from homology"/>
<feature type="transmembrane region" description="Helical" evidence="11">
    <location>
        <begin position="79"/>
        <end position="97"/>
    </location>
</feature>
<protein>
    <recommendedName>
        <fullName evidence="14">Mating-type-like pheromone receptor</fullName>
    </recommendedName>
</protein>
<keyword evidence="13" id="KW-1185">Reference proteome</keyword>
<dbReference type="EMBL" id="JH930475">
    <property type="protein sequence ID" value="EKM52809.1"/>
    <property type="molecule type" value="Genomic_DNA"/>
</dbReference>
<evidence type="ECO:0000313" key="13">
    <source>
        <dbReference type="Proteomes" id="UP000008370"/>
    </source>
</evidence>
<evidence type="ECO:0000256" key="10">
    <source>
        <dbReference type="SAM" id="MobiDB-lite"/>
    </source>
</evidence>
<dbReference type="GO" id="GO:0000750">
    <property type="term" value="P:pheromone-dependent signal transduction involved in conjugation with cellular fusion"/>
    <property type="evidence" value="ECO:0007669"/>
    <property type="project" value="TreeGrafter"/>
</dbReference>
<evidence type="ECO:0000256" key="3">
    <source>
        <dbReference type="ARBA" id="ARBA00022507"/>
    </source>
</evidence>
<dbReference type="KEGG" id="pco:PHACADRAFT_261451"/>
<evidence type="ECO:0000256" key="8">
    <source>
        <dbReference type="ARBA" id="ARBA00023170"/>
    </source>
</evidence>
<organism evidence="12 13">
    <name type="scientific">Phanerochaete carnosa (strain HHB-10118-sp)</name>
    <name type="common">White-rot fungus</name>
    <name type="synonym">Peniophora carnosa</name>
    <dbReference type="NCBI Taxonomy" id="650164"/>
    <lineage>
        <taxon>Eukaryota</taxon>
        <taxon>Fungi</taxon>
        <taxon>Dikarya</taxon>
        <taxon>Basidiomycota</taxon>
        <taxon>Agaricomycotina</taxon>
        <taxon>Agaricomycetes</taxon>
        <taxon>Polyporales</taxon>
        <taxon>Phanerochaetaceae</taxon>
        <taxon>Phanerochaete</taxon>
    </lineage>
</organism>
<dbReference type="GO" id="GO:0005886">
    <property type="term" value="C:plasma membrane"/>
    <property type="evidence" value="ECO:0007669"/>
    <property type="project" value="TreeGrafter"/>
</dbReference>
<evidence type="ECO:0000256" key="4">
    <source>
        <dbReference type="ARBA" id="ARBA00022692"/>
    </source>
</evidence>
<dbReference type="AlphaFoldDB" id="K5W1S2"/>
<evidence type="ECO:0000256" key="6">
    <source>
        <dbReference type="ARBA" id="ARBA00023040"/>
    </source>
</evidence>
<dbReference type="HOGENOM" id="CLU_027592_0_2_1"/>
<dbReference type="RefSeq" id="XP_007399139.1">
    <property type="nucleotide sequence ID" value="XM_007399077.1"/>
</dbReference>
<accession>K5W1S2</accession>